<dbReference type="GO" id="GO:0047974">
    <property type="term" value="F:guanosine deaminase activity"/>
    <property type="evidence" value="ECO:0007669"/>
    <property type="project" value="TreeGrafter"/>
</dbReference>
<dbReference type="Proteomes" id="UP000325517">
    <property type="component" value="Chromosome"/>
</dbReference>
<dbReference type="KEGG" id="psyo:PB01_10195"/>
<dbReference type="CDD" id="cd01285">
    <property type="entry name" value="nucleoside_deaminase"/>
    <property type="match status" value="1"/>
</dbReference>
<dbReference type="Gene3D" id="3.40.140.10">
    <property type="entry name" value="Cytidine Deaminase, domain 2"/>
    <property type="match status" value="1"/>
</dbReference>
<dbReference type="PANTHER" id="PTHR11079:SF161">
    <property type="entry name" value="CMP_DCMP-TYPE DEAMINASE DOMAIN-CONTAINING PROTEIN"/>
    <property type="match status" value="1"/>
</dbReference>
<dbReference type="EMBL" id="CP031223">
    <property type="protein sequence ID" value="QFF99170.1"/>
    <property type="molecule type" value="Genomic_DNA"/>
</dbReference>
<dbReference type="InterPro" id="IPR002125">
    <property type="entry name" value="CMP_dCMP_dom"/>
</dbReference>
<feature type="domain" description="CMP/dCMP-type deaminase" evidence="3">
    <location>
        <begin position="3"/>
        <end position="115"/>
    </location>
</feature>
<dbReference type="OrthoDB" id="9802676at2"/>
<accession>A0A5J6SMD4</accession>
<name>A0A5J6SMD4_9BACI</name>
<reference evidence="4 5" key="1">
    <citation type="submission" date="2018-07" db="EMBL/GenBank/DDBJ databases">
        <title>Complete genome sequence of Psychrobacillus sp. PB01, isolated from iceberg, and comparative genome analysis of Psychrobacillus strains.</title>
        <authorList>
            <person name="Lee P.C."/>
        </authorList>
    </citation>
    <scope>NUCLEOTIDE SEQUENCE [LARGE SCALE GENOMIC DNA]</scope>
    <source>
        <strain evidence="4 5">PB01</strain>
    </source>
</reference>
<evidence type="ECO:0000259" key="3">
    <source>
        <dbReference type="PROSITE" id="PS51747"/>
    </source>
</evidence>
<dbReference type="PROSITE" id="PS51747">
    <property type="entry name" value="CYT_DCMP_DEAMINASES_2"/>
    <property type="match status" value="1"/>
</dbReference>
<gene>
    <name evidence="4" type="ORF">PB01_10195</name>
</gene>
<dbReference type="GO" id="GO:0006152">
    <property type="term" value="P:purine nucleoside catabolic process"/>
    <property type="evidence" value="ECO:0007669"/>
    <property type="project" value="TreeGrafter"/>
</dbReference>
<evidence type="ECO:0000256" key="1">
    <source>
        <dbReference type="ARBA" id="ARBA00022723"/>
    </source>
</evidence>
<keyword evidence="5" id="KW-1185">Reference proteome</keyword>
<dbReference type="InterPro" id="IPR016192">
    <property type="entry name" value="APOBEC/CMP_deaminase_Zn-bd"/>
</dbReference>
<dbReference type="PANTHER" id="PTHR11079">
    <property type="entry name" value="CYTOSINE DEAMINASE FAMILY MEMBER"/>
    <property type="match status" value="1"/>
</dbReference>
<dbReference type="AlphaFoldDB" id="A0A5J6SMD4"/>
<evidence type="ECO:0000313" key="5">
    <source>
        <dbReference type="Proteomes" id="UP000325517"/>
    </source>
</evidence>
<keyword evidence="2" id="KW-0862">Zinc</keyword>
<protein>
    <submittedName>
        <fullName evidence="4">Nucleoside deaminase</fullName>
    </submittedName>
</protein>
<keyword evidence="1" id="KW-0479">Metal-binding</keyword>
<evidence type="ECO:0000313" key="4">
    <source>
        <dbReference type="EMBL" id="QFF99170.1"/>
    </source>
</evidence>
<proteinExistence type="predicted"/>
<dbReference type="InterPro" id="IPR016193">
    <property type="entry name" value="Cytidine_deaminase-like"/>
</dbReference>
<dbReference type="Pfam" id="PF00383">
    <property type="entry name" value="dCMP_cyt_deam_1"/>
    <property type="match status" value="1"/>
</dbReference>
<dbReference type="PROSITE" id="PS00903">
    <property type="entry name" value="CYT_DCMP_DEAMINASES_1"/>
    <property type="match status" value="1"/>
</dbReference>
<dbReference type="GO" id="GO:0008270">
    <property type="term" value="F:zinc ion binding"/>
    <property type="evidence" value="ECO:0007669"/>
    <property type="project" value="InterPro"/>
</dbReference>
<dbReference type="RefSeq" id="WP_151700100.1">
    <property type="nucleotide sequence ID" value="NZ_CP031223.1"/>
</dbReference>
<organism evidence="4 5">
    <name type="scientific">Psychrobacillus glaciei</name>
    <dbReference type="NCBI Taxonomy" id="2283160"/>
    <lineage>
        <taxon>Bacteria</taxon>
        <taxon>Bacillati</taxon>
        <taxon>Bacillota</taxon>
        <taxon>Bacilli</taxon>
        <taxon>Bacillales</taxon>
        <taxon>Bacillaceae</taxon>
        <taxon>Psychrobacillus</taxon>
    </lineage>
</organism>
<evidence type="ECO:0000256" key="2">
    <source>
        <dbReference type="ARBA" id="ARBA00022833"/>
    </source>
</evidence>
<sequence>MINKDEKFMEVAIKMALQARKDGNEPFGAILVKNNEIVMYGENKINSNCDPTHHAEIGLIRTYCSENNIFNLSEYTLYTSCEPCVMCTGAMVWSNLGKIVYSVSHDQLAKIAGSNIMISCKEVIEKSPNKPAIVEQVLNEEGLKVFEGYTFSN</sequence>
<dbReference type="SUPFAM" id="SSF53927">
    <property type="entry name" value="Cytidine deaminase-like"/>
    <property type="match status" value="1"/>
</dbReference>